<feature type="chain" id="PRO_5029814771" evidence="1">
    <location>
        <begin position="23"/>
        <end position="167"/>
    </location>
</feature>
<dbReference type="EMBL" id="JAAPAO010000245">
    <property type="protein sequence ID" value="KAF4666028.1"/>
    <property type="molecule type" value="Genomic_DNA"/>
</dbReference>
<evidence type="ECO:0000256" key="1">
    <source>
        <dbReference type="SAM" id="SignalP"/>
    </source>
</evidence>
<dbReference type="Proteomes" id="UP000591131">
    <property type="component" value="Unassembled WGS sequence"/>
</dbReference>
<organism evidence="2 3">
    <name type="scientific">Perkinsus chesapeaki</name>
    <name type="common">Clam parasite</name>
    <name type="synonym">Perkinsus andrewsi</name>
    <dbReference type="NCBI Taxonomy" id="330153"/>
    <lineage>
        <taxon>Eukaryota</taxon>
        <taxon>Sar</taxon>
        <taxon>Alveolata</taxon>
        <taxon>Perkinsozoa</taxon>
        <taxon>Perkinsea</taxon>
        <taxon>Perkinsida</taxon>
        <taxon>Perkinsidae</taxon>
        <taxon>Perkinsus</taxon>
    </lineage>
</organism>
<dbReference type="AlphaFoldDB" id="A0A7J6M393"/>
<accession>A0A7J6M393</accession>
<protein>
    <submittedName>
        <fullName evidence="2">Uncharacterized protein</fullName>
    </submittedName>
</protein>
<sequence length="167" mass="18827">MLSSSALLFGFILASPRRWVIADHADDVVNMLNKRFNEGHPTDDLSTAGVLMHQWDNLGAEDYQQSWRPYTSEECTPVSAHANCQYADRISCLLINNEVRDPSNGRIPLFTYARGGTVEDPDFTQLRVKITRCHVSCAASTPEHRRLTVRNPGAGIVRILGFKCFYR</sequence>
<evidence type="ECO:0000313" key="3">
    <source>
        <dbReference type="Proteomes" id="UP000591131"/>
    </source>
</evidence>
<name>A0A7J6M393_PERCH</name>
<comment type="caution">
    <text evidence="2">The sequence shown here is derived from an EMBL/GenBank/DDBJ whole genome shotgun (WGS) entry which is preliminary data.</text>
</comment>
<proteinExistence type="predicted"/>
<keyword evidence="3" id="KW-1185">Reference proteome</keyword>
<feature type="signal peptide" evidence="1">
    <location>
        <begin position="1"/>
        <end position="22"/>
    </location>
</feature>
<evidence type="ECO:0000313" key="2">
    <source>
        <dbReference type="EMBL" id="KAF4666028.1"/>
    </source>
</evidence>
<reference evidence="2 3" key="1">
    <citation type="submission" date="2020-04" db="EMBL/GenBank/DDBJ databases">
        <title>Perkinsus chesapeaki whole genome sequence.</title>
        <authorList>
            <person name="Bogema D.R."/>
        </authorList>
    </citation>
    <scope>NUCLEOTIDE SEQUENCE [LARGE SCALE GENOMIC DNA]</scope>
    <source>
        <strain evidence="2">ATCC PRA-425</strain>
    </source>
</reference>
<keyword evidence="1" id="KW-0732">Signal</keyword>
<gene>
    <name evidence="2" type="ORF">FOL47_004298</name>
</gene>